<dbReference type="Gene3D" id="3.50.50.60">
    <property type="entry name" value="FAD/NAD(P)-binding domain"/>
    <property type="match status" value="1"/>
</dbReference>
<dbReference type="PANTHER" id="PTHR13847">
    <property type="entry name" value="SARCOSINE DEHYDROGENASE-RELATED"/>
    <property type="match status" value="1"/>
</dbReference>
<feature type="domain" description="FAD dependent oxidoreductase" evidence="2">
    <location>
        <begin position="4"/>
        <end position="360"/>
    </location>
</feature>
<comment type="caution">
    <text evidence="3">The sequence shown here is derived from an EMBL/GenBank/DDBJ whole genome shotgun (WGS) entry which is preliminary data.</text>
</comment>
<accession>A0A537M4Y1</accession>
<dbReference type="EMBL" id="VBAM01000065">
    <property type="protein sequence ID" value="TMJ15296.1"/>
    <property type="molecule type" value="Genomic_DNA"/>
</dbReference>
<dbReference type="Pfam" id="PF01266">
    <property type="entry name" value="DAO"/>
    <property type="match status" value="1"/>
</dbReference>
<dbReference type="PANTHER" id="PTHR13847:SF287">
    <property type="entry name" value="FAD-DEPENDENT OXIDOREDUCTASE DOMAIN-CONTAINING PROTEIN 1"/>
    <property type="match status" value="1"/>
</dbReference>
<gene>
    <name evidence="3" type="ORF">E6H02_02240</name>
</gene>
<dbReference type="SUPFAM" id="SSF51905">
    <property type="entry name" value="FAD/NAD(P)-binding domain"/>
    <property type="match status" value="1"/>
</dbReference>
<evidence type="ECO:0000313" key="3">
    <source>
        <dbReference type="EMBL" id="TMJ15296.1"/>
    </source>
</evidence>
<protein>
    <submittedName>
        <fullName evidence="3">FAD-binding oxidoreductase</fullName>
    </submittedName>
</protein>
<evidence type="ECO:0000256" key="1">
    <source>
        <dbReference type="ARBA" id="ARBA00023002"/>
    </source>
</evidence>
<dbReference type="Proteomes" id="UP000320393">
    <property type="component" value="Unassembled WGS sequence"/>
</dbReference>
<evidence type="ECO:0000259" key="2">
    <source>
        <dbReference type="Pfam" id="PF01266"/>
    </source>
</evidence>
<sequence>MTQRVVVAGGGVVGSSVAYFLTSHPRFSGEVTVVERDPTYRTASSALSASAIRQQFSTAINIKISQFGIEFLRNLGAHLTVGDDRPDAGLMEPGYLFLATDARLPVLRQNHRVQRELGVDVALLTPGELSARFPWLTTKGIAAGSLGLSGEGWFDGYSLLQAFRRKAQSLGAHYVTEEVTGFVRAGPRVAGVVLADGSTLACDVAVNAAGPWAAAVAAMLDIDLPVRARRRCVFVIACRETLPRCPLVIDPSGLWFRPEGQFFLCGTSPAEGAEDPDGAPLEVDERLFYDTIWPILAARVRAFEAVKLIRSWAGYYEMNIVDHNGIVGPHPSLANVFFANGFSGHGLQQSPAVGRGIAELIVDGGYRSLDLTPLAFTRLVEGRRLVELNVI</sequence>
<proteinExistence type="predicted"/>
<dbReference type="AlphaFoldDB" id="A0A537M4Y1"/>
<dbReference type="InterPro" id="IPR006076">
    <property type="entry name" value="FAD-dep_OxRdtase"/>
</dbReference>
<dbReference type="Gene3D" id="3.30.9.10">
    <property type="entry name" value="D-Amino Acid Oxidase, subunit A, domain 2"/>
    <property type="match status" value="1"/>
</dbReference>
<organism evidence="3 4">
    <name type="scientific">Candidatus Segetimicrobium genomatis</name>
    <dbReference type="NCBI Taxonomy" id="2569760"/>
    <lineage>
        <taxon>Bacteria</taxon>
        <taxon>Bacillati</taxon>
        <taxon>Candidatus Sysuimicrobiota</taxon>
        <taxon>Candidatus Sysuimicrobiia</taxon>
        <taxon>Candidatus Sysuimicrobiales</taxon>
        <taxon>Candidatus Segetimicrobiaceae</taxon>
        <taxon>Candidatus Segetimicrobium</taxon>
    </lineage>
</organism>
<reference evidence="3 4" key="1">
    <citation type="journal article" date="2019" name="Nat. Microbiol.">
        <title>Mediterranean grassland soil C-N compound turnover is dependent on rainfall and depth, and is mediated by genomically divergent microorganisms.</title>
        <authorList>
            <person name="Diamond S."/>
            <person name="Andeer P.F."/>
            <person name="Li Z."/>
            <person name="Crits-Christoph A."/>
            <person name="Burstein D."/>
            <person name="Anantharaman K."/>
            <person name="Lane K.R."/>
            <person name="Thomas B.C."/>
            <person name="Pan C."/>
            <person name="Northen T.R."/>
            <person name="Banfield J.F."/>
        </authorList>
    </citation>
    <scope>NUCLEOTIDE SEQUENCE [LARGE SCALE GENOMIC DNA]</scope>
    <source>
        <strain evidence="3">NP_5</strain>
    </source>
</reference>
<dbReference type="GO" id="GO:0032981">
    <property type="term" value="P:mitochondrial respiratory chain complex I assembly"/>
    <property type="evidence" value="ECO:0007669"/>
    <property type="project" value="TreeGrafter"/>
</dbReference>
<evidence type="ECO:0000313" key="4">
    <source>
        <dbReference type="Proteomes" id="UP000320393"/>
    </source>
</evidence>
<dbReference type="GO" id="GO:0016491">
    <property type="term" value="F:oxidoreductase activity"/>
    <property type="evidence" value="ECO:0007669"/>
    <property type="project" value="UniProtKB-KW"/>
</dbReference>
<dbReference type="GO" id="GO:0005737">
    <property type="term" value="C:cytoplasm"/>
    <property type="evidence" value="ECO:0007669"/>
    <property type="project" value="TreeGrafter"/>
</dbReference>
<dbReference type="InterPro" id="IPR036188">
    <property type="entry name" value="FAD/NAD-bd_sf"/>
</dbReference>
<name>A0A537M4Y1_9BACT</name>
<keyword evidence="1" id="KW-0560">Oxidoreductase</keyword>